<dbReference type="InParanoid" id="E4X654"/>
<proteinExistence type="predicted"/>
<evidence type="ECO:0000313" key="3">
    <source>
        <dbReference type="EMBL" id="CBY07494.1"/>
    </source>
</evidence>
<gene>
    <name evidence="3" type="ORF">GSOID_T00002472001</name>
</gene>
<feature type="transmembrane region" description="Helical" evidence="2">
    <location>
        <begin position="642"/>
        <end position="662"/>
    </location>
</feature>
<feature type="compositionally biased region" description="Low complexity" evidence="1">
    <location>
        <begin position="528"/>
        <end position="545"/>
    </location>
</feature>
<dbReference type="EMBL" id="FN653026">
    <property type="protein sequence ID" value="CBY07494.1"/>
    <property type="molecule type" value="Genomic_DNA"/>
</dbReference>
<evidence type="ECO:0000256" key="2">
    <source>
        <dbReference type="SAM" id="Phobius"/>
    </source>
</evidence>
<dbReference type="OrthoDB" id="10682414at2759"/>
<feature type="compositionally biased region" description="Polar residues" evidence="1">
    <location>
        <begin position="54"/>
        <end position="69"/>
    </location>
</feature>
<keyword evidence="2" id="KW-1133">Transmembrane helix</keyword>
<keyword evidence="4" id="KW-1185">Reference proteome</keyword>
<feature type="region of interest" description="Disordered" evidence="1">
    <location>
        <begin position="21"/>
        <end position="80"/>
    </location>
</feature>
<reference evidence="3 4" key="1">
    <citation type="journal article" date="2010" name="Science">
        <title>Plasticity of animal genome architecture unmasked by rapid evolution of a pelagic tunicate.</title>
        <authorList>
            <person name="Denoeud F."/>
            <person name="Henriet S."/>
            <person name="Mungpakdee S."/>
            <person name="Aury J.M."/>
            <person name="Da Silva C."/>
            <person name="Brinkmann H."/>
            <person name="Mikhaleva J."/>
            <person name="Olsen L.C."/>
            <person name="Jubin C."/>
            <person name="Canestro C."/>
            <person name="Bouquet J.M."/>
            <person name="Danks G."/>
            <person name="Poulain J."/>
            <person name="Campsteijn C."/>
            <person name="Adamski M."/>
            <person name="Cross I."/>
            <person name="Yadetie F."/>
            <person name="Muffato M."/>
            <person name="Louis A."/>
            <person name="Butcher S."/>
            <person name="Tsagkogeorga G."/>
            <person name="Konrad A."/>
            <person name="Singh S."/>
            <person name="Jensen M.F."/>
            <person name="Cong E.H."/>
            <person name="Eikeseth-Otteraa H."/>
            <person name="Noel B."/>
            <person name="Anthouard V."/>
            <person name="Porcel B.M."/>
            <person name="Kachouri-Lafond R."/>
            <person name="Nishino A."/>
            <person name="Ugolini M."/>
            <person name="Chourrout P."/>
            <person name="Nishida H."/>
            <person name="Aasland R."/>
            <person name="Huzurbazar S."/>
            <person name="Westhof E."/>
            <person name="Delsuc F."/>
            <person name="Lehrach H."/>
            <person name="Reinhardt R."/>
            <person name="Weissenbach J."/>
            <person name="Roy S.W."/>
            <person name="Artiguenave F."/>
            <person name="Postlethwait J.H."/>
            <person name="Manak J.R."/>
            <person name="Thompson E.M."/>
            <person name="Jaillon O."/>
            <person name="Du Pasquier L."/>
            <person name="Boudinot P."/>
            <person name="Liberles D.A."/>
            <person name="Volff J.N."/>
            <person name="Philippe H."/>
            <person name="Lenhard B."/>
            <person name="Roest Crollius H."/>
            <person name="Wincker P."/>
            <person name="Chourrout D."/>
        </authorList>
    </citation>
    <scope>NUCLEOTIDE SEQUENCE [LARGE SCALE GENOMIC DNA]</scope>
</reference>
<name>E4X654_OIKDI</name>
<organism evidence="3 4">
    <name type="scientific">Oikopleura dioica</name>
    <name type="common">Tunicate</name>
    <dbReference type="NCBI Taxonomy" id="34765"/>
    <lineage>
        <taxon>Eukaryota</taxon>
        <taxon>Metazoa</taxon>
        <taxon>Chordata</taxon>
        <taxon>Tunicata</taxon>
        <taxon>Appendicularia</taxon>
        <taxon>Copelata</taxon>
        <taxon>Oikopleuridae</taxon>
        <taxon>Oikopleura</taxon>
    </lineage>
</organism>
<evidence type="ECO:0000313" key="4">
    <source>
        <dbReference type="Proteomes" id="UP000001307"/>
    </source>
</evidence>
<evidence type="ECO:0000256" key="1">
    <source>
        <dbReference type="SAM" id="MobiDB-lite"/>
    </source>
</evidence>
<feature type="compositionally biased region" description="Low complexity" evidence="1">
    <location>
        <begin position="503"/>
        <end position="519"/>
    </location>
</feature>
<dbReference type="Proteomes" id="UP000001307">
    <property type="component" value="Unassembled WGS sequence"/>
</dbReference>
<keyword evidence="2" id="KW-0472">Membrane</keyword>
<dbReference type="AlphaFoldDB" id="E4X654"/>
<keyword evidence="2" id="KW-0812">Transmembrane</keyword>
<accession>E4X654</accession>
<feature type="compositionally biased region" description="Low complexity" evidence="1">
    <location>
        <begin position="553"/>
        <end position="596"/>
    </location>
</feature>
<feature type="region of interest" description="Disordered" evidence="1">
    <location>
        <begin position="496"/>
        <end position="596"/>
    </location>
</feature>
<sequence>MDLLGEMVGDASMLVEAASKPFSCAGTPRPTILSRPSSAAPPSPTTTMPQSPSIQEQPSTSKTMNVASESTKRGEDEQPPVKIKKSITPIQRKRQKATIWKVNAARLAPSGSPKVKIVQSSTNALLQVFGDEGQMFSQGQMMHDTVSAFAVLKMRYLNIGVDVFGFGTDLCHTRFGAFVQRLSTALYENCTNKIVGSRIDHGSWSFESRKWSSTPTSHYVEPLALYSDMHHWIVLECLCAEFTVDRFGSLKVKSLSAYFLLENGTWALIDLSDAQLGHPLKILRALSDLSPKTHYPWPGQDDPLGCERAAVLLLLGMVPYPNNQPPFYALAHDMTVKEDPRFICKLEDVSPVGVNQMLALYGRLENLLWRCLAVQGKTTNFQDHSRLINTMRKCVQMMGCASGGDLVPAWQEYVRRSSQIMNSAVPSFSENGHLMGITISGICHEMLLNWIWLGFVPAAVIADRFWTEDEWQSWCSIYRQPDNNFMAPECIDFRNGKPFKPDTTTTTAKQTTTTYATKTLPQPPTSATLRSRSPTPRASPPSSTATPPPSPPSSTRTTSTITTLAPATTEDATSAKTTTTSEVIEPTTSSAEWEATSTSVNDFEEVKIAISSSMPPITAIPFAGLLPSSASSSTFENMSMLAWMKLLGALTIFCIFFGAIYVCCCSERNLCGLCRGIWNYVMLVGNYAQMNDRYHYRKLHKDGQLFNYRYDRNSREEGIEPDLLPHFQYFDSLAARKIKLKYFGISTDEWESSKNVNKKKKKPTPNVQKPLPKTTKTFAVINPMHVFARKHNAGSRIEEEETEMESLLGESFRGNFNRQKKYHVGHVRSPSLPIIFESPKPIQHSTPNMFSPIGPPMHQAWPDLVSCTFKSANTNEKSAYDGLDTGDSYFDRSVIDPKSACDKTLFQKIGFPRRHRDDL</sequence>
<protein>
    <submittedName>
        <fullName evidence="3">Uncharacterized protein</fullName>
    </submittedName>
</protein>